<accession>A0A1H8W108</accession>
<evidence type="ECO:0000256" key="4">
    <source>
        <dbReference type="SAM" id="MobiDB-lite"/>
    </source>
</evidence>
<reference evidence="7" key="1">
    <citation type="submission" date="2016-10" db="EMBL/GenBank/DDBJ databases">
        <authorList>
            <person name="Varghese N."/>
            <person name="Submissions S."/>
        </authorList>
    </citation>
    <scope>NUCLEOTIDE SEQUENCE [LARGE SCALE GENOMIC DNA]</scope>
    <source>
        <strain evidence="7">DSM 45413</strain>
    </source>
</reference>
<feature type="active site" description="Proton donor" evidence="3">
    <location>
        <position position="146"/>
    </location>
</feature>
<evidence type="ECO:0000313" key="7">
    <source>
        <dbReference type="Proteomes" id="UP000198960"/>
    </source>
</evidence>
<dbReference type="AlphaFoldDB" id="A0A1H8W108"/>
<protein>
    <submittedName>
        <fullName evidence="6">Glycosyl hydrolase family 26</fullName>
    </submittedName>
</protein>
<evidence type="ECO:0000256" key="1">
    <source>
        <dbReference type="ARBA" id="ARBA00022801"/>
    </source>
</evidence>
<dbReference type="STRING" id="673521.SAMN05660991_03955"/>
<evidence type="ECO:0000256" key="2">
    <source>
        <dbReference type="ARBA" id="ARBA00023295"/>
    </source>
</evidence>
<keyword evidence="2 3" id="KW-0326">Glycosidase</keyword>
<evidence type="ECO:0000313" key="6">
    <source>
        <dbReference type="EMBL" id="SEP21331.1"/>
    </source>
</evidence>
<gene>
    <name evidence="6" type="ORF">SAMN05660991_03955</name>
</gene>
<dbReference type="InterPro" id="IPR017853">
    <property type="entry name" value="GH"/>
</dbReference>
<feature type="active site" description="Nucleophile" evidence="3">
    <location>
        <position position="263"/>
    </location>
</feature>
<evidence type="ECO:0000256" key="3">
    <source>
        <dbReference type="PROSITE-ProRule" id="PRU01100"/>
    </source>
</evidence>
<feature type="domain" description="GH26" evidence="5">
    <location>
        <begin position="13"/>
        <end position="330"/>
    </location>
</feature>
<dbReference type="Gene3D" id="3.20.20.80">
    <property type="entry name" value="Glycosidases"/>
    <property type="match status" value="1"/>
</dbReference>
<dbReference type="OrthoDB" id="9816550at2"/>
<organism evidence="6 7">
    <name type="scientific">Trujillonella endophytica</name>
    <dbReference type="NCBI Taxonomy" id="673521"/>
    <lineage>
        <taxon>Bacteria</taxon>
        <taxon>Bacillati</taxon>
        <taxon>Actinomycetota</taxon>
        <taxon>Actinomycetes</taxon>
        <taxon>Geodermatophilales</taxon>
        <taxon>Geodermatophilaceae</taxon>
        <taxon>Trujillonella</taxon>
    </lineage>
</organism>
<sequence>METTAAEPPTSTPPAPTTPTAPPPAPTPAAAGAGNLPSPSAGTWLSGASGVGAATGEFGSWRGRPLEIGGQWVDTNQDMVHLWGLKEEWNHWDGPIDVAIGAIGPGETWQQAATGAYDGRWRQSLTNLREVRGSRSGALFIRFAHESNGNWYPWSVDAGEVDAFRAAWQRFRALQQEIYPESQLVFNVNRESVGSGVDWRRTFPGARYVDVMSVDYYNQWPAVTSAGQWAGTLDDVDQYGAPKGLEQHRLFAESVGLPLAISEWSGNADQGGSAAFMEAMYGYLGEHAGNGPGEILYEILFNVAGYDGTFAVFGNGVRMPETAEAYRRFW</sequence>
<dbReference type="Proteomes" id="UP000198960">
    <property type="component" value="Unassembled WGS sequence"/>
</dbReference>
<dbReference type="EMBL" id="FOEE01000015">
    <property type="protein sequence ID" value="SEP21331.1"/>
    <property type="molecule type" value="Genomic_DNA"/>
</dbReference>
<dbReference type="GO" id="GO:0004553">
    <property type="term" value="F:hydrolase activity, hydrolyzing O-glycosyl compounds"/>
    <property type="evidence" value="ECO:0007669"/>
    <property type="project" value="InterPro"/>
</dbReference>
<dbReference type="Pfam" id="PF02156">
    <property type="entry name" value="Glyco_hydro_26"/>
    <property type="match status" value="1"/>
</dbReference>
<feature type="region of interest" description="Disordered" evidence="4">
    <location>
        <begin position="1"/>
        <end position="48"/>
    </location>
</feature>
<proteinExistence type="inferred from homology"/>
<name>A0A1H8W108_9ACTN</name>
<dbReference type="RefSeq" id="WP_091947680.1">
    <property type="nucleotide sequence ID" value="NZ_FOEE01000015.1"/>
</dbReference>
<dbReference type="InterPro" id="IPR022790">
    <property type="entry name" value="GH26_dom"/>
</dbReference>
<comment type="similarity">
    <text evidence="3">Belongs to the glycosyl hydrolase 26 family.</text>
</comment>
<keyword evidence="7" id="KW-1185">Reference proteome</keyword>
<dbReference type="SUPFAM" id="SSF51445">
    <property type="entry name" value="(Trans)glycosidases"/>
    <property type="match status" value="1"/>
</dbReference>
<feature type="compositionally biased region" description="Pro residues" evidence="4">
    <location>
        <begin position="10"/>
        <end position="27"/>
    </location>
</feature>
<keyword evidence="1 3" id="KW-0378">Hydrolase</keyword>
<dbReference type="PROSITE" id="PS51764">
    <property type="entry name" value="GH26"/>
    <property type="match status" value="1"/>
</dbReference>
<evidence type="ECO:0000259" key="5">
    <source>
        <dbReference type="PROSITE" id="PS51764"/>
    </source>
</evidence>